<proteinExistence type="inferred from homology"/>
<feature type="domain" description="CSC1/OSCA1-like 7TM region" evidence="8">
    <location>
        <begin position="481"/>
        <end position="753"/>
    </location>
</feature>
<evidence type="ECO:0000256" key="5">
    <source>
        <dbReference type="ARBA" id="ARBA00022989"/>
    </source>
</evidence>
<feature type="transmembrane region" description="Helical" evidence="7">
    <location>
        <begin position="212"/>
        <end position="234"/>
    </location>
</feature>
<dbReference type="Pfam" id="PF13967">
    <property type="entry name" value="RSN1_TM"/>
    <property type="match status" value="1"/>
</dbReference>
<feature type="transmembrane region" description="Helical" evidence="7">
    <location>
        <begin position="671"/>
        <end position="691"/>
    </location>
</feature>
<feature type="domain" description="CSC1/OSCA1-like cytosolic" evidence="10">
    <location>
        <begin position="256"/>
        <end position="469"/>
    </location>
</feature>
<gene>
    <name evidence="11" type="ORF">JL09_g3656</name>
</gene>
<evidence type="ECO:0000256" key="1">
    <source>
        <dbReference type="ARBA" id="ARBA00004141"/>
    </source>
</evidence>
<feature type="transmembrane region" description="Helical" evidence="7">
    <location>
        <begin position="161"/>
        <end position="180"/>
    </location>
</feature>
<feature type="transmembrane region" description="Helical" evidence="7">
    <location>
        <begin position="576"/>
        <end position="594"/>
    </location>
</feature>
<comment type="similarity">
    <text evidence="2">Belongs to the CSC1 (TC 1.A.17) family.</text>
</comment>
<comment type="caution">
    <text evidence="11">The sequence shown here is derived from an EMBL/GenBank/DDBJ whole genome shotgun (WGS) entry which is preliminary data.</text>
</comment>
<dbReference type="AlphaFoldDB" id="A0A099NYQ5"/>
<dbReference type="PANTHER" id="PTHR13018:SF5">
    <property type="entry name" value="RE44586P"/>
    <property type="match status" value="1"/>
</dbReference>
<dbReference type="InterPro" id="IPR027815">
    <property type="entry name" value="CSC1/OSCA1-like_cyt"/>
</dbReference>
<dbReference type="Pfam" id="PF14703">
    <property type="entry name" value="PHM7_cyt"/>
    <property type="match status" value="1"/>
</dbReference>
<feature type="transmembrane region" description="Helical" evidence="7">
    <location>
        <begin position="698"/>
        <end position="719"/>
    </location>
</feature>
<keyword evidence="4 7" id="KW-0812">Transmembrane</keyword>
<feature type="transmembrane region" description="Helical" evidence="7">
    <location>
        <begin position="531"/>
        <end position="555"/>
    </location>
</feature>
<evidence type="ECO:0000259" key="9">
    <source>
        <dbReference type="Pfam" id="PF13967"/>
    </source>
</evidence>
<keyword evidence="6 7" id="KW-0472">Membrane</keyword>
<comment type="subcellular location">
    <subcellularLocation>
        <location evidence="1">Membrane</location>
        <topology evidence="1">Multi-pass membrane protein</topology>
    </subcellularLocation>
</comment>
<feature type="transmembrane region" description="Helical" evidence="7">
    <location>
        <begin position="731"/>
        <end position="748"/>
    </location>
</feature>
<protein>
    <recommendedName>
        <fullName evidence="13">Calcium permeable stress-gated cation channel 1</fullName>
    </recommendedName>
</protein>
<evidence type="ECO:0000259" key="10">
    <source>
        <dbReference type="Pfam" id="PF14703"/>
    </source>
</evidence>
<dbReference type="Pfam" id="PF02714">
    <property type="entry name" value="RSN1_7TM"/>
    <property type="match status" value="1"/>
</dbReference>
<dbReference type="CDD" id="cd00590">
    <property type="entry name" value="RRM_SF"/>
    <property type="match status" value="1"/>
</dbReference>
<organism evidence="11 12">
    <name type="scientific">Pichia kudriavzevii</name>
    <name type="common">Yeast</name>
    <name type="synonym">Issatchenkia orientalis</name>
    <dbReference type="NCBI Taxonomy" id="4909"/>
    <lineage>
        <taxon>Eukaryota</taxon>
        <taxon>Fungi</taxon>
        <taxon>Dikarya</taxon>
        <taxon>Ascomycota</taxon>
        <taxon>Saccharomycotina</taxon>
        <taxon>Pichiomycetes</taxon>
        <taxon>Pichiales</taxon>
        <taxon>Pichiaceae</taxon>
        <taxon>Pichia</taxon>
    </lineage>
</organism>
<dbReference type="Proteomes" id="UP000029867">
    <property type="component" value="Unassembled WGS sequence"/>
</dbReference>
<accession>A0A099NYQ5</accession>
<dbReference type="EMBL" id="JQFK01000042">
    <property type="protein sequence ID" value="KGK37179.1"/>
    <property type="molecule type" value="Genomic_DNA"/>
</dbReference>
<evidence type="ECO:0000256" key="2">
    <source>
        <dbReference type="ARBA" id="ARBA00007779"/>
    </source>
</evidence>
<evidence type="ECO:0000256" key="6">
    <source>
        <dbReference type="ARBA" id="ARBA00023136"/>
    </source>
</evidence>
<keyword evidence="3" id="KW-0813">Transport</keyword>
<dbReference type="InterPro" id="IPR045122">
    <property type="entry name" value="Csc1-like"/>
</dbReference>
<dbReference type="InterPro" id="IPR032880">
    <property type="entry name" value="CSC1/OSCA1-like_N"/>
</dbReference>
<evidence type="ECO:0000256" key="7">
    <source>
        <dbReference type="SAM" id="Phobius"/>
    </source>
</evidence>
<reference evidence="12" key="1">
    <citation type="journal article" date="2014" name="Microb. Cell Fact.">
        <title>Exploiting Issatchenkia orientalis SD108 for succinic acid production.</title>
        <authorList>
            <person name="Xiao H."/>
            <person name="Shao Z."/>
            <person name="Jiang Y."/>
            <person name="Dole S."/>
            <person name="Zhao H."/>
        </authorList>
    </citation>
    <scope>NUCLEOTIDE SEQUENCE [LARGE SCALE GENOMIC DNA]</scope>
    <source>
        <strain evidence="12">SD108</strain>
    </source>
</reference>
<evidence type="ECO:0008006" key="13">
    <source>
        <dbReference type="Google" id="ProtNLM"/>
    </source>
</evidence>
<dbReference type="GO" id="GO:0005227">
    <property type="term" value="F:calcium-activated cation channel activity"/>
    <property type="evidence" value="ECO:0007669"/>
    <property type="project" value="InterPro"/>
</dbReference>
<sequence>MLEQMGLTQGVLEFTKNFSSSLSGNNNEQSDGNVFVASMMSLFNGTILDSDTGGYNGDGGDGGNQPPIFDPRRQTQTLFKVQLYVCTTLGLFLFLTFCLLRYKFPLFFSIRSYRNKKIKKLPNNMFSWIKILISINNEQLLEVIGLESYVFLCFFRMSIKILMSLSILGLCILSPIRYWMLGTFDRDDTSLGFISNYLARGNDPDDENAEPVAYLVICTIFTYIFTGIIFWFLFKETNHIIKVRQRFLGSQRSFTDRTIFIKNIPKEMCNEEDLKSHIEELKVGKIDQIRFVYDYSPLIELYNVRDGLIRQLEIKYSQLCGLDIQMFDSVNVQNVHLKVVKSENPPSKDKIVYNPYMKESCINDDDNSDAEYYILNIDDEKYEKKKRSCVKVEKSDKEIIDESLRRLIKINDDINECRASNQFKRLPLAFVTMDSVTDAQMAAQAVFSPKVFELITELAPAPMDINWGNLLMSNRTLFFRKNIIEFIIILFSILLIIPIRYITSLLNINAIRKMWKEFGDYLLKHEFMRTIVTGLLPTYLFTIINVILPYVISSLSSLQGLRSKGDVELSVIKKNFLYIFFNLFLVFTLFGTLSSYKALLTDTTKIAPLLATSIKSLSLFYIDLIILQGLTMFPFKLLQIGDLSMIFWNFIVNNSKKTPRMFRDLIYNPPIFDLGLILPQHLVIFIITILYSSISTKILVSGMVYFILGFYTYKYQLVYSLVHPYHSTGKAWPIIFKRVCLGVFFLHLQMFGSVALEQSFILAGFMLPLFPVTIIALMVFNKDYQPLLDYIALDAIKTKGRSVDQEPEDDGLDTLLLNTGISGSAVTQNKFIQRKTSAVSLFLDGDDNCDAVVVNKSSGSDTSNVECECLTDADNAVDDEIHTSGVDNNYHDANLTASPSSSTVSPPNFTPLTSNLASLNNNIPLRRKCSTIEEEREATQCYIHPCLLDENYGLMVGFCNDDIDYLNFRITSSSEGFALESQMDGQQVDLRVSSECHEDEDLEVARGIVSGYVTRKNVSEEVW</sequence>
<dbReference type="eggNOG" id="KOG1134">
    <property type="taxonomic scope" value="Eukaryota"/>
</dbReference>
<dbReference type="PANTHER" id="PTHR13018">
    <property type="entry name" value="PROBABLE MEMBRANE PROTEIN DUF221-RELATED"/>
    <property type="match status" value="1"/>
</dbReference>
<feature type="transmembrane region" description="Helical" evidence="7">
    <location>
        <begin position="81"/>
        <end position="102"/>
    </location>
</feature>
<evidence type="ECO:0000313" key="12">
    <source>
        <dbReference type="Proteomes" id="UP000029867"/>
    </source>
</evidence>
<feature type="transmembrane region" description="Helical" evidence="7">
    <location>
        <begin position="483"/>
        <end position="511"/>
    </location>
</feature>
<feature type="transmembrane region" description="Helical" evidence="7">
    <location>
        <begin position="760"/>
        <end position="780"/>
    </location>
</feature>
<evidence type="ECO:0000256" key="4">
    <source>
        <dbReference type="ARBA" id="ARBA00022692"/>
    </source>
</evidence>
<dbReference type="VEuPathDB" id="FungiDB:C5L36_0E02500"/>
<feature type="domain" description="CSC1/OSCA1-like N-terminal transmembrane" evidence="9">
    <location>
        <begin position="79"/>
        <end position="236"/>
    </location>
</feature>
<evidence type="ECO:0000259" key="8">
    <source>
        <dbReference type="Pfam" id="PF02714"/>
    </source>
</evidence>
<keyword evidence="5 7" id="KW-1133">Transmembrane helix</keyword>
<evidence type="ECO:0000313" key="11">
    <source>
        <dbReference type="EMBL" id="KGK37179.1"/>
    </source>
</evidence>
<name>A0A099NYQ5_PICKU</name>
<evidence type="ECO:0000256" key="3">
    <source>
        <dbReference type="ARBA" id="ARBA00022448"/>
    </source>
</evidence>
<feature type="transmembrane region" description="Helical" evidence="7">
    <location>
        <begin position="633"/>
        <end position="651"/>
    </location>
</feature>
<dbReference type="GO" id="GO:0005886">
    <property type="term" value="C:plasma membrane"/>
    <property type="evidence" value="ECO:0007669"/>
    <property type="project" value="TreeGrafter"/>
</dbReference>
<dbReference type="HOGENOM" id="CLU_002458_0_2_1"/>
<dbReference type="InterPro" id="IPR003864">
    <property type="entry name" value="CSC1/OSCA1-like_7TM"/>
</dbReference>